<comment type="caution">
    <text evidence="1">The sequence shown here is derived from an EMBL/GenBank/DDBJ whole genome shotgun (WGS) entry which is preliminary data.</text>
</comment>
<dbReference type="EMBL" id="JACIJI010000010">
    <property type="protein sequence ID" value="MBB5720237.1"/>
    <property type="molecule type" value="Genomic_DNA"/>
</dbReference>
<name>A0A840Z3B7_9SPHN</name>
<organism evidence="1 2">
    <name type="scientific">Stakelama sediminis</name>
    <dbReference type="NCBI Taxonomy" id="463200"/>
    <lineage>
        <taxon>Bacteria</taxon>
        <taxon>Pseudomonadati</taxon>
        <taxon>Pseudomonadota</taxon>
        <taxon>Alphaproteobacteria</taxon>
        <taxon>Sphingomonadales</taxon>
        <taxon>Sphingomonadaceae</taxon>
        <taxon>Stakelama</taxon>
    </lineage>
</organism>
<dbReference type="AlphaFoldDB" id="A0A840Z3B7"/>
<proteinExistence type="predicted"/>
<reference evidence="1 2" key="1">
    <citation type="submission" date="2020-08" db="EMBL/GenBank/DDBJ databases">
        <title>Genomic Encyclopedia of Type Strains, Phase IV (KMG-IV): sequencing the most valuable type-strain genomes for metagenomic binning, comparative biology and taxonomic classification.</title>
        <authorList>
            <person name="Goeker M."/>
        </authorList>
    </citation>
    <scope>NUCLEOTIDE SEQUENCE [LARGE SCALE GENOMIC DNA]</scope>
    <source>
        <strain evidence="1 2">DSM 27203</strain>
    </source>
</reference>
<keyword evidence="2" id="KW-1185">Reference proteome</keyword>
<dbReference type="Proteomes" id="UP000554342">
    <property type="component" value="Unassembled WGS sequence"/>
</dbReference>
<sequence length="376" mass="42072">MEVERIAGIDGKVALWAFEWDSCTGHPAKINRQLLGYEQPVRATKEISDSSNEAICWSHGRTLGNIAVFADEILNSLSGDRGEDKILACDIVEAGKMRNGAKRWWCRTHQRHWGTKADIANASKSGLVQCSNHMQTMSYVVNPPSIRLEDHSEVAISCSLPPAVSSAASHDWLRPKLHIEAWMRDGQRKAIDEILDAMAVEYDPGDDLFSRSEARKVQITPPAAFEFVMGLESGLEMDCINCRNCGHPHLDIGEFGRNPHSKHLCGNCGRDNTWSRGPIVSTPLKPLHDRSSHETGFIDAAGVFNLDDQEGFDFEIRPTVPAIVWTARRPQERGVHVRLFHGNERIIDKVFNAVIFRGRILQRAALLHEMVSRTIV</sequence>
<accession>A0A840Z3B7</accession>
<gene>
    <name evidence="1" type="ORF">FHR23_003200</name>
</gene>
<evidence type="ECO:0000313" key="1">
    <source>
        <dbReference type="EMBL" id="MBB5720237.1"/>
    </source>
</evidence>
<protein>
    <submittedName>
        <fullName evidence="1">Uncharacterized protein</fullName>
    </submittedName>
</protein>
<evidence type="ECO:0000313" key="2">
    <source>
        <dbReference type="Proteomes" id="UP000554342"/>
    </source>
</evidence>
<dbReference type="RefSeq" id="WP_184005896.1">
    <property type="nucleotide sequence ID" value="NZ_BAABIF010000010.1"/>
</dbReference>